<reference evidence="2" key="1">
    <citation type="journal article" date="2019" name="Int. J. Syst. Evol. Microbiol.">
        <title>The Global Catalogue of Microorganisms (GCM) 10K type strain sequencing project: providing services to taxonomists for standard genome sequencing and annotation.</title>
        <authorList>
            <consortium name="The Broad Institute Genomics Platform"/>
            <consortium name="The Broad Institute Genome Sequencing Center for Infectious Disease"/>
            <person name="Wu L."/>
            <person name="Ma J."/>
        </authorList>
    </citation>
    <scope>NUCLEOTIDE SEQUENCE [LARGE SCALE GENOMIC DNA]</scope>
    <source>
        <strain evidence="2">NBRC 108730</strain>
    </source>
</reference>
<keyword evidence="2" id="KW-1185">Reference proteome</keyword>
<sequence>MRRSCTVSTSGSRCRRSAPVQAVRLGGRERVEAEVQVHQVDLVGVLLDPRGREGGRATRPERPGVGHAVDHRVAVHRFEHVLDVRVLARNRQHPEALAVPGVRRGGAQAITASTTFFRAFGDDGERGADSRRLEHPGADLLQAACG</sequence>
<evidence type="ECO:0000313" key="2">
    <source>
        <dbReference type="Proteomes" id="UP001157017"/>
    </source>
</evidence>
<accession>A0ABQ6JI75</accession>
<dbReference type="EMBL" id="BSUZ01000001">
    <property type="protein sequence ID" value="GMA87930.1"/>
    <property type="molecule type" value="Genomic_DNA"/>
</dbReference>
<name>A0ABQ6JI75_9ACTN</name>
<gene>
    <name evidence="1" type="ORF">GCM10025868_31800</name>
</gene>
<proteinExistence type="predicted"/>
<protein>
    <submittedName>
        <fullName evidence="1">Uncharacterized protein</fullName>
    </submittedName>
</protein>
<evidence type="ECO:0000313" key="1">
    <source>
        <dbReference type="EMBL" id="GMA87930.1"/>
    </source>
</evidence>
<organism evidence="1 2">
    <name type="scientific">Angustibacter aerolatus</name>
    <dbReference type="NCBI Taxonomy" id="1162965"/>
    <lineage>
        <taxon>Bacteria</taxon>
        <taxon>Bacillati</taxon>
        <taxon>Actinomycetota</taxon>
        <taxon>Actinomycetes</taxon>
        <taxon>Kineosporiales</taxon>
        <taxon>Kineosporiaceae</taxon>
    </lineage>
</organism>
<comment type="caution">
    <text evidence="1">The sequence shown here is derived from an EMBL/GenBank/DDBJ whole genome shotgun (WGS) entry which is preliminary data.</text>
</comment>
<dbReference type="Proteomes" id="UP001157017">
    <property type="component" value="Unassembled WGS sequence"/>
</dbReference>